<dbReference type="Gene3D" id="3.40.50.1820">
    <property type="entry name" value="alpha/beta hydrolase"/>
    <property type="match status" value="1"/>
</dbReference>
<dbReference type="Pfam" id="PF12697">
    <property type="entry name" value="Abhydrolase_6"/>
    <property type="match status" value="1"/>
</dbReference>
<dbReference type="SUPFAM" id="SSF53335">
    <property type="entry name" value="S-adenosyl-L-methionine-dependent methyltransferases"/>
    <property type="match status" value="1"/>
</dbReference>
<evidence type="ECO:0000259" key="1">
    <source>
        <dbReference type="Pfam" id="PF12697"/>
    </source>
</evidence>
<name>A0A919JXZ5_9ACTN</name>
<dbReference type="Pfam" id="PF13649">
    <property type="entry name" value="Methyltransf_25"/>
    <property type="match status" value="1"/>
</dbReference>
<dbReference type="SUPFAM" id="SSF53474">
    <property type="entry name" value="alpha/beta-Hydrolases"/>
    <property type="match status" value="1"/>
</dbReference>
<dbReference type="InterPro" id="IPR029063">
    <property type="entry name" value="SAM-dependent_MTases_sf"/>
</dbReference>
<proteinExistence type="predicted"/>
<dbReference type="AlphaFoldDB" id="A0A919JXZ5"/>
<sequence>MLIHGSGDVGWYWHLVASELRARGHDVVAPDLPCEDDAAGLNEYADVVVRAIGDRTELIVVAQSAGGFTAPLVCDRVPVELLVLLAPMIPAPGEKAADYFANTRYEGGGDYGDEIALFYQDVPPDLAAEALKRGRAQSEARMGDPWPLRAWPPVPTQVLICRDDRLFPPAYLRRVARERLGITPEEIDGGHTPALSRPRELAGRLDAYAAERGGYNAELRRHTEALRRAAGVQPGDHVLDIGCGAGQTTRQAARAARDGSALGVDILAPAVERAREITAIEGLGNVTFEPGDVQRHRLPAARFDLVISRFGTMFFDDPAAAFANIASALRPGGRLAMLTWQDGERNEWHVAIRETLGGAAGPNAFSLADPPAVTELLEGAGFTEVAFADVHEPMYFGRDVPEALAWIRSFTCTSDLLNGQTPADAERTVERLREMLAAHRTGEGVSFGSRAWLVTARRP</sequence>
<gene>
    <name evidence="3" type="ORF">Ari01nite_30470</name>
</gene>
<organism evidence="3 4">
    <name type="scientific">Paractinoplanes rishiriensis</name>
    <dbReference type="NCBI Taxonomy" id="1050105"/>
    <lineage>
        <taxon>Bacteria</taxon>
        <taxon>Bacillati</taxon>
        <taxon>Actinomycetota</taxon>
        <taxon>Actinomycetes</taxon>
        <taxon>Micromonosporales</taxon>
        <taxon>Micromonosporaceae</taxon>
        <taxon>Paractinoplanes</taxon>
    </lineage>
</organism>
<dbReference type="EMBL" id="BOMV01000034">
    <property type="protein sequence ID" value="GIE95582.1"/>
    <property type="molecule type" value="Genomic_DNA"/>
</dbReference>
<dbReference type="GO" id="GO:0003824">
    <property type="term" value="F:catalytic activity"/>
    <property type="evidence" value="ECO:0007669"/>
    <property type="project" value="UniProtKB-ARBA"/>
</dbReference>
<dbReference type="PANTHER" id="PTHR44068">
    <property type="entry name" value="ZGC:194242"/>
    <property type="match status" value="1"/>
</dbReference>
<dbReference type="InterPro" id="IPR050447">
    <property type="entry name" value="Erg6_SMT_methyltransf"/>
</dbReference>
<evidence type="ECO:0000259" key="2">
    <source>
        <dbReference type="Pfam" id="PF13649"/>
    </source>
</evidence>
<dbReference type="CDD" id="cd02440">
    <property type="entry name" value="AdoMet_MTases"/>
    <property type="match status" value="1"/>
</dbReference>
<dbReference type="InterPro" id="IPR000073">
    <property type="entry name" value="AB_hydrolase_1"/>
</dbReference>
<dbReference type="InterPro" id="IPR029058">
    <property type="entry name" value="AB_hydrolase_fold"/>
</dbReference>
<feature type="domain" description="Methyltransferase" evidence="2">
    <location>
        <begin position="238"/>
        <end position="333"/>
    </location>
</feature>
<dbReference type="InterPro" id="IPR041698">
    <property type="entry name" value="Methyltransf_25"/>
</dbReference>
<feature type="domain" description="AB hydrolase-1" evidence="1">
    <location>
        <begin position="2"/>
        <end position="202"/>
    </location>
</feature>
<keyword evidence="4" id="KW-1185">Reference proteome</keyword>
<protein>
    <recommendedName>
        <fullName evidence="5">Methyltransferase</fullName>
    </recommendedName>
</protein>
<dbReference type="PANTHER" id="PTHR44068:SF11">
    <property type="entry name" value="GERANYL DIPHOSPHATE 2-C-METHYLTRANSFERASE"/>
    <property type="match status" value="1"/>
</dbReference>
<reference evidence="3" key="1">
    <citation type="submission" date="2021-01" db="EMBL/GenBank/DDBJ databases">
        <title>Whole genome shotgun sequence of Actinoplanes rishiriensis NBRC 108556.</title>
        <authorList>
            <person name="Komaki H."/>
            <person name="Tamura T."/>
        </authorList>
    </citation>
    <scope>NUCLEOTIDE SEQUENCE</scope>
    <source>
        <strain evidence="3">NBRC 108556</strain>
    </source>
</reference>
<dbReference type="Proteomes" id="UP000636960">
    <property type="component" value="Unassembled WGS sequence"/>
</dbReference>
<evidence type="ECO:0000313" key="3">
    <source>
        <dbReference type="EMBL" id="GIE95582.1"/>
    </source>
</evidence>
<evidence type="ECO:0008006" key="5">
    <source>
        <dbReference type="Google" id="ProtNLM"/>
    </source>
</evidence>
<accession>A0A919JXZ5</accession>
<dbReference type="Gene3D" id="3.40.50.150">
    <property type="entry name" value="Vaccinia Virus protein VP39"/>
    <property type="match status" value="1"/>
</dbReference>
<comment type="caution">
    <text evidence="3">The sequence shown here is derived from an EMBL/GenBank/DDBJ whole genome shotgun (WGS) entry which is preliminary data.</text>
</comment>
<evidence type="ECO:0000313" key="4">
    <source>
        <dbReference type="Proteomes" id="UP000636960"/>
    </source>
</evidence>